<dbReference type="RefSeq" id="WP_047806284.1">
    <property type="nucleotide sequence ID" value="NZ_CP011805.1"/>
</dbReference>
<evidence type="ECO:0000313" key="1">
    <source>
        <dbReference type="EMBL" id="AKM07248.1"/>
    </source>
</evidence>
<dbReference type="AlphaFoldDB" id="A0A0G3XA55"/>
<dbReference type="PANTHER" id="PTHR33361:SF2">
    <property type="entry name" value="DUF885 DOMAIN-CONTAINING PROTEIN"/>
    <property type="match status" value="1"/>
</dbReference>
<dbReference type="Proteomes" id="UP000037643">
    <property type="component" value="Chromosome"/>
</dbReference>
<dbReference type="OrthoDB" id="9763405at2"/>
<dbReference type="PATRIC" id="fig|543877.4.peg.1191"/>
<name>A0A0G3XA55_9SPHN</name>
<reference evidence="1 2" key="1">
    <citation type="submission" date="2015-06" db="EMBL/GenBank/DDBJ databases">
        <authorList>
            <person name="Kim K.M."/>
        </authorList>
    </citation>
    <scope>NUCLEOTIDE SEQUENCE [LARGE SCALE GENOMIC DNA]</scope>
    <source>
        <strain evidence="1 2">KCTC 22370</strain>
    </source>
</reference>
<gene>
    <name evidence="1" type="ORF">AM2010_1174</name>
</gene>
<dbReference type="Pfam" id="PF05960">
    <property type="entry name" value="DUF885"/>
    <property type="match status" value="1"/>
</dbReference>
<evidence type="ECO:0000313" key="2">
    <source>
        <dbReference type="Proteomes" id="UP000037643"/>
    </source>
</evidence>
<protein>
    <submittedName>
        <fullName evidence="1">Twin-arginine translocation pathway signal</fullName>
    </submittedName>
</protein>
<organism evidence="1 2">
    <name type="scientific">Pelagerythrobacter marensis</name>
    <dbReference type="NCBI Taxonomy" id="543877"/>
    <lineage>
        <taxon>Bacteria</taxon>
        <taxon>Pseudomonadati</taxon>
        <taxon>Pseudomonadota</taxon>
        <taxon>Alphaproteobacteria</taxon>
        <taxon>Sphingomonadales</taxon>
        <taxon>Erythrobacteraceae</taxon>
        <taxon>Pelagerythrobacter</taxon>
    </lineage>
</organism>
<dbReference type="PANTHER" id="PTHR33361">
    <property type="entry name" value="GLR0591 PROTEIN"/>
    <property type="match status" value="1"/>
</dbReference>
<accession>A0A0G3XA55</accession>
<dbReference type="PROSITE" id="PS51318">
    <property type="entry name" value="TAT"/>
    <property type="match status" value="1"/>
</dbReference>
<sequence>MTHITTSITRRQALAGLGAGASLVALGGCQRALAENAVPAGTAGPGATGGAGAALLENVAYNLLAHEPERATGLGVDTGAHAVLRSRLEDQSAAGQRAYAETLRADLARVRAFDTATLDADTRTSFEVVESAYSTALDGFALPYGDVAVGSWRNSPYVVIQNVGTYIDIPRFMDTTHPVRDAADAQAYLARLEALPAVLDGELARIRQAREMGVVPPDFLLDKAIAQMEQTIAETAGGGALAESLATRTREAGIEGDWGRQATALVGGPITEALRRQLAELRAERAVAKSDAGMWAQPQGDEWYAWGLRAATTTTLSPNEIHQIGLDELAALHGQMDPILKDIGYTTGSVGERMRALAEDPRYKFAEGDPGRKEIMDFIHDRIAWIKSQMPRAFNTLVDPNLEVRRLPLAEEPGAPGAYGGAGSKDGSIPGRMWINLRTTDLHRKYDLADLTYHETIPGHVWEGEYSNRLPLIRSILSFSAFSEGWALYAEQIADELGAYDDFKVGRLGYLQSLAFRACRLVVDTGLHHKRWTREQGRQFFVERNGSKPDEVASEVDRYCSWPGQACGYKIGHSEIGRQRARAQAALGDAYSFRAFNDAVVLGGNAPLDVMAKNVGRYIERAAG</sequence>
<dbReference type="EMBL" id="CP011805">
    <property type="protein sequence ID" value="AKM07248.1"/>
    <property type="molecule type" value="Genomic_DNA"/>
</dbReference>
<keyword evidence="2" id="KW-1185">Reference proteome</keyword>
<proteinExistence type="predicted"/>
<dbReference type="InterPro" id="IPR010281">
    <property type="entry name" value="DUF885"/>
</dbReference>
<dbReference type="KEGG" id="amx:AM2010_1174"/>
<dbReference type="STRING" id="543877.AM2010_1174"/>
<dbReference type="InterPro" id="IPR006311">
    <property type="entry name" value="TAT_signal"/>
</dbReference>